<name>K3YNJ1_SETIT</name>
<keyword evidence="1" id="KW-0472">Membrane</keyword>
<dbReference type="Gramene" id="KQL01578">
    <property type="protein sequence ID" value="KQL01578"/>
    <property type="gene ID" value="SETIT_015833mg"/>
</dbReference>
<dbReference type="HOGENOM" id="CLU_2642742_0_0_1"/>
<organism evidence="2 3">
    <name type="scientific">Setaria italica</name>
    <name type="common">Foxtail millet</name>
    <name type="synonym">Panicum italicum</name>
    <dbReference type="NCBI Taxonomy" id="4555"/>
    <lineage>
        <taxon>Eukaryota</taxon>
        <taxon>Viridiplantae</taxon>
        <taxon>Streptophyta</taxon>
        <taxon>Embryophyta</taxon>
        <taxon>Tracheophyta</taxon>
        <taxon>Spermatophyta</taxon>
        <taxon>Magnoliopsida</taxon>
        <taxon>Liliopsida</taxon>
        <taxon>Poales</taxon>
        <taxon>Poaceae</taxon>
        <taxon>PACMAD clade</taxon>
        <taxon>Panicoideae</taxon>
        <taxon>Panicodae</taxon>
        <taxon>Paniceae</taxon>
        <taxon>Cenchrinae</taxon>
        <taxon>Setaria</taxon>
    </lineage>
</organism>
<dbReference type="Proteomes" id="UP000004995">
    <property type="component" value="Unassembled WGS sequence"/>
</dbReference>
<dbReference type="EnsemblPlants" id="KQL01578">
    <property type="protein sequence ID" value="KQL01578"/>
    <property type="gene ID" value="SETIT_015833mg"/>
</dbReference>
<accession>K3YNJ1</accession>
<keyword evidence="3" id="KW-1185">Reference proteome</keyword>
<reference evidence="2" key="2">
    <citation type="submission" date="2018-08" db="UniProtKB">
        <authorList>
            <consortium name="EnsemblPlants"/>
        </authorList>
    </citation>
    <scope>IDENTIFICATION</scope>
    <source>
        <strain evidence="2">Yugu1</strain>
    </source>
</reference>
<feature type="transmembrane region" description="Helical" evidence="1">
    <location>
        <begin position="20"/>
        <end position="38"/>
    </location>
</feature>
<keyword evidence="1" id="KW-0812">Transmembrane</keyword>
<reference evidence="3" key="1">
    <citation type="journal article" date="2012" name="Nat. Biotechnol.">
        <title>Reference genome sequence of the model plant Setaria.</title>
        <authorList>
            <person name="Bennetzen J.L."/>
            <person name="Schmutz J."/>
            <person name="Wang H."/>
            <person name="Percifield R."/>
            <person name="Hawkins J."/>
            <person name="Pontaroli A.C."/>
            <person name="Estep M."/>
            <person name="Feng L."/>
            <person name="Vaughn J.N."/>
            <person name="Grimwood J."/>
            <person name="Jenkins J."/>
            <person name="Barry K."/>
            <person name="Lindquist E."/>
            <person name="Hellsten U."/>
            <person name="Deshpande S."/>
            <person name="Wang X."/>
            <person name="Wu X."/>
            <person name="Mitros T."/>
            <person name="Triplett J."/>
            <person name="Yang X."/>
            <person name="Ye C.Y."/>
            <person name="Mauro-Herrera M."/>
            <person name="Wang L."/>
            <person name="Li P."/>
            <person name="Sharma M."/>
            <person name="Sharma R."/>
            <person name="Ronald P.C."/>
            <person name="Panaud O."/>
            <person name="Kellogg E.A."/>
            <person name="Brutnell T.P."/>
            <person name="Doust A.N."/>
            <person name="Tuskan G.A."/>
            <person name="Rokhsar D."/>
            <person name="Devos K.M."/>
        </authorList>
    </citation>
    <scope>NUCLEOTIDE SEQUENCE [LARGE SCALE GENOMIC DNA]</scope>
    <source>
        <strain evidence="3">cv. Yugu1</strain>
    </source>
</reference>
<dbReference type="AlphaFoldDB" id="K3YNJ1"/>
<evidence type="ECO:0000256" key="1">
    <source>
        <dbReference type="SAM" id="Phobius"/>
    </source>
</evidence>
<evidence type="ECO:0000313" key="3">
    <source>
        <dbReference type="Proteomes" id="UP000004995"/>
    </source>
</evidence>
<dbReference type="InParanoid" id="K3YNJ1"/>
<keyword evidence="1" id="KW-1133">Transmembrane helix</keyword>
<evidence type="ECO:0000313" key="2">
    <source>
        <dbReference type="EnsemblPlants" id="KQL01578"/>
    </source>
</evidence>
<dbReference type="EMBL" id="AGNK02003773">
    <property type="status" value="NOT_ANNOTATED_CDS"/>
    <property type="molecule type" value="Genomic_DNA"/>
</dbReference>
<feature type="transmembrane region" description="Helical" evidence="1">
    <location>
        <begin position="50"/>
        <end position="71"/>
    </location>
</feature>
<proteinExistence type="predicted"/>
<sequence>MHNFCFHVFLLTIGLYSDMFCKYSVNISVIIFFILFAMAEDACFTCRAALPILCFFYNFAIANMKYFAYWIRKRSIL</sequence>
<protein>
    <submittedName>
        <fullName evidence="2">Uncharacterized protein</fullName>
    </submittedName>
</protein>